<dbReference type="AlphaFoldDB" id="A0A5Q0TIR4"/>
<evidence type="ECO:0000313" key="1">
    <source>
        <dbReference type="EMBL" id="QGA66601.1"/>
    </source>
</evidence>
<accession>A0A5Q0TIR4</accession>
<dbReference type="InterPro" id="IPR037026">
    <property type="entry name" value="Vgr_OB-fold_dom_sf"/>
</dbReference>
<dbReference type="InterPro" id="IPR013046">
    <property type="entry name" value="GpV/Gp45"/>
</dbReference>
<gene>
    <name evidence="1" type="ORF">GFB47_14400</name>
</gene>
<protein>
    <submittedName>
        <fullName evidence="1">Phage baseplate assembly protein V</fullName>
    </submittedName>
</protein>
<dbReference type="NCBIfam" id="TIGR01644">
    <property type="entry name" value="phage_P2_V"/>
    <property type="match status" value="1"/>
</dbReference>
<dbReference type="EMBL" id="CP045700">
    <property type="protein sequence ID" value="QGA66601.1"/>
    <property type="molecule type" value="Genomic_DNA"/>
</dbReference>
<dbReference type="Proteomes" id="UP000348942">
    <property type="component" value="Chromosome 2"/>
</dbReference>
<reference evidence="1 2" key="1">
    <citation type="submission" date="2019-10" db="EMBL/GenBank/DDBJ databases">
        <title>Vibrio sp. nov., isolated from Coralline algae surface.</title>
        <authorList>
            <person name="Geng Y."/>
            <person name="Zhang X."/>
        </authorList>
    </citation>
    <scope>NUCLEOTIDE SEQUENCE [LARGE SCALE GENOMIC DNA]</scope>
    <source>
        <strain evidence="1 2">SM1977</strain>
    </source>
</reference>
<organism evidence="1 2">
    <name type="scientific">Vibrio algicola</name>
    <dbReference type="NCBI Taxonomy" id="2662262"/>
    <lineage>
        <taxon>Bacteria</taxon>
        <taxon>Pseudomonadati</taxon>
        <taxon>Pseudomonadota</taxon>
        <taxon>Gammaproteobacteria</taxon>
        <taxon>Vibrionales</taxon>
        <taxon>Vibrionaceae</taxon>
        <taxon>Vibrio</taxon>
    </lineage>
</organism>
<dbReference type="RefSeq" id="WP_153448734.1">
    <property type="nucleotide sequence ID" value="NZ_CP045700.1"/>
</dbReference>
<evidence type="ECO:0000313" key="2">
    <source>
        <dbReference type="Proteomes" id="UP000348942"/>
    </source>
</evidence>
<keyword evidence="2" id="KW-1185">Reference proteome</keyword>
<proteinExistence type="predicted"/>
<sequence length="179" mass="19418">MDLIPIINDLQKRLANMVRRGKVHSVDFSQSPPRVKVQYAEKAITSWLPFLITNMDENRQDWQPITVGTSVVIISESGDLNNGVVFSSIPNASYVPPSSSPDEHVTQYSDGTKVSYNFKTNKLLVDVKGEVKVQATGDIIADAKQVKLNGGTGVVTGECICAFTGNVHSDISIKVIAGK</sequence>
<dbReference type="Gene3D" id="2.40.50.230">
    <property type="entry name" value="Gp5 N-terminal domain"/>
    <property type="match status" value="1"/>
</dbReference>
<dbReference type="Gene3D" id="6.20.150.10">
    <property type="match status" value="1"/>
</dbReference>
<name>A0A5Q0TIR4_9VIBR</name>